<name>A0ABR8NK97_9MICO</name>
<sequence>MNRLTSRIALATVAVLGATVLGGWSAAPTATAPAAANPLASNRDAVVQVYLTRHGETILNKLKLVQGWSDAPLTEEGVAVATRVGKNLAAEVGKLDAAYSADMVRHYETATLMLQAAGSKLAPVRDEGLRELNFGGWEGAKQSTMQGALFGYFGEHGLDFTLESMTDAIVATNPVPALPAEDCDQVSDRMQDSLDAIAADAAKHRDDKVLVVSSGLSISCLLVDLGAEDRLPETGIANGAVNLLTYKAGAWTVETVNDTHYATQQ</sequence>
<dbReference type="EMBL" id="JACXZS010000001">
    <property type="protein sequence ID" value="MBD3940604.1"/>
    <property type="molecule type" value="Genomic_DNA"/>
</dbReference>
<dbReference type="Proteomes" id="UP000598426">
    <property type="component" value="Unassembled WGS sequence"/>
</dbReference>
<dbReference type="RefSeq" id="WP_191170209.1">
    <property type="nucleotide sequence ID" value="NZ_JACXZS010000001.1"/>
</dbReference>
<keyword evidence="4" id="KW-1185">Reference proteome</keyword>
<organism evidence="3 4">
    <name type="scientific">Microbacterium helvum</name>
    <dbReference type="NCBI Taxonomy" id="2773713"/>
    <lineage>
        <taxon>Bacteria</taxon>
        <taxon>Bacillati</taxon>
        <taxon>Actinomycetota</taxon>
        <taxon>Actinomycetes</taxon>
        <taxon>Micrococcales</taxon>
        <taxon>Microbacteriaceae</taxon>
        <taxon>Microbacterium</taxon>
    </lineage>
</organism>
<dbReference type="Pfam" id="PF00300">
    <property type="entry name" value="His_Phos_1"/>
    <property type="match status" value="1"/>
</dbReference>
<keyword evidence="1" id="KW-0378">Hydrolase</keyword>
<dbReference type="InterPro" id="IPR029033">
    <property type="entry name" value="His_PPase_superfam"/>
</dbReference>
<dbReference type="PROSITE" id="PS51318">
    <property type="entry name" value="TAT"/>
    <property type="match status" value="1"/>
</dbReference>
<proteinExistence type="predicted"/>
<dbReference type="PANTHER" id="PTHR46517:SF1">
    <property type="entry name" value="FRUCTOSE-2,6-BISPHOSPHATASE TIGAR"/>
    <property type="match status" value="1"/>
</dbReference>
<gene>
    <name evidence="3" type="ORF">IF188_02685</name>
</gene>
<accession>A0ABR8NK97</accession>
<dbReference type="InterPro" id="IPR013078">
    <property type="entry name" value="His_Pase_superF_clade-1"/>
</dbReference>
<dbReference type="InterPro" id="IPR006311">
    <property type="entry name" value="TAT_signal"/>
</dbReference>
<evidence type="ECO:0000313" key="4">
    <source>
        <dbReference type="Proteomes" id="UP000598426"/>
    </source>
</evidence>
<dbReference type="SUPFAM" id="SSF53254">
    <property type="entry name" value="Phosphoglycerate mutase-like"/>
    <property type="match status" value="1"/>
</dbReference>
<comment type="caution">
    <text evidence="3">The sequence shown here is derived from an EMBL/GenBank/DDBJ whole genome shotgun (WGS) entry which is preliminary data.</text>
</comment>
<evidence type="ECO:0000256" key="1">
    <source>
        <dbReference type="ARBA" id="ARBA00022801"/>
    </source>
</evidence>
<dbReference type="CDD" id="cd07067">
    <property type="entry name" value="HP_PGM_like"/>
    <property type="match status" value="1"/>
</dbReference>
<feature type="signal peptide" evidence="2">
    <location>
        <begin position="1"/>
        <end position="26"/>
    </location>
</feature>
<dbReference type="InterPro" id="IPR051695">
    <property type="entry name" value="Phosphoglycerate_Mutase"/>
</dbReference>
<reference evidence="3 4" key="1">
    <citation type="submission" date="2020-09" db="EMBL/GenBank/DDBJ databases">
        <title>Isolation and identification of active actinomycetes.</title>
        <authorList>
            <person name="Li X."/>
        </authorList>
    </citation>
    <scope>NUCLEOTIDE SEQUENCE [LARGE SCALE GENOMIC DNA]</scope>
    <source>
        <strain evidence="3 4">NEAU-LLC</strain>
    </source>
</reference>
<protein>
    <submittedName>
        <fullName evidence="3">Histidine phosphatase family protein</fullName>
    </submittedName>
</protein>
<dbReference type="SMART" id="SM00855">
    <property type="entry name" value="PGAM"/>
    <property type="match status" value="1"/>
</dbReference>
<dbReference type="InterPro" id="IPR001345">
    <property type="entry name" value="PG/BPGM_mutase_AS"/>
</dbReference>
<dbReference type="PROSITE" id="PS00175">
    <property type="entry name" value="PG_MUTASE"/>
    <property type="match status" value="1"/>
</dbReference>
<evidence type="ECO:0000256" key="2">
    <source>
        <dbReference type="SAM" id="SignalP"/>
    </source>
</evidence>
<dbReference type="Gene3D" id="3.40.50.1240">
    <property type="entry name" value="Phosphoglycerate mutase-like"/>
    <property type="match status" value="1"/>
</dbReference>
<dbReference type="PANTHER" id="PTHR46517">
    <property type="entry name" value="FRUCTOSE-2,6-BISPHOSPHATASE TIGAR"/>
    <property type="match status" value="1"/>
</dbReference>
<keyword evidence="2" id="KW-0732">Signal</keyword>
<feature type="chain" id="PRO_5047013352" evidence="2">
    <location>
        <begin position="27"/>
        <end position="265"/>
    </location>
</feature>
<evidence type="ECO:0000313" key="3">
    <source>
        <dbReference type="EMBL" id="MBD3940604.1"/>
    </source>
</evidence>